<evidence type="ECO:0000256" key="13">
    <source>
        <dbReference type="ARBA" id="ARBA00023303"/>
    </source>
</evidence>
<feature type="binding site" evidence="19">
    <location>
        <position position="522"/>
    </location>
    <ligand>
        <name>L-glutamate</name>
        <dbReference type="ChEBI" id="CHEBI:29985"/>
    </ligand>
</feature>
<comment type="function">
    <text evidence="17">Member of the ionotropic glutamate receptor family, which plays a crucial role in synaptic organization and signal transduction in the central nervous system. Although it shares structural features with ionotropic glutamate receptors, does not bind glutamate as a primary ligand. Promotes synaptogenesis and mediates the D-Serine-dependent long term depression signals and AMPA receptor endocytosis of cerebellar parallel fiber-Purkinje cell (PF-PC) synapses through the NRX1B-CBLN1-GRID2 triad complex. In the presence of neurexins and cerebellins, forms cation-selective channels that are proposed to be gated by glycine and D-serine. However, recent research disputes this ligand-gated cation channel activity. Cation-selective ion channel activity can be triggered by GRM1 in Purkinje cells.</text>
</comment>
<feature type="domain" description="Ionotropic glutamate receptor C-terminal" evidence="23">
    <location>
        <begin position="439"/>
        <end position="810"/>
    </location>
</feature>
<comment type="catalytic activity">
    <reaction evidence="16">
        <text>Ca(2+)(in) = Ca(2+)(out)</text>
        <dbReference type="Rhea" id="RHEA:29671"/>
        <dbReference type="ChEBI" id="CHEBI:29108"/>
    </reaction>
</comment>
<comment type="catalytic activity">
    <reaction evidence="15">
        <text>Na(+)(in) = Na(+)(out)</text>
        <dbReference type="Rhea" id="RHEA:34963"/>
        <dbReference type="ChEBI" id="CHEBI:29101"/>
    </reaction>
</comment>
<keyword evidence="9 22" id="KW-0675">Receptor</keyword>
<dbReference type="InterPro" id="IPR015683">
    <property type="entry name" value="Ionotropic_Glu_rcpt"/>
</dbReference>
<evidence type="ECO:0000256" key="14">
    <source>
        <dbReference type="ARBA" id="ARBA00034104"/>
    </source>
</evidence>
<keyword evidence="4 22" id="KW-0732">Signal</keyword>
<dbReference type="InterPro" id="IPR019594">
    <property type="entry name" value="Glu/Gly-bd"/>
</dbReference>
<feature type="domain" description="Ionotropic glutamate receptor L-glutamate and glycine-binding" evidence="24">
    <location>
        <begin position="449"/>
        <end position="511"/>
    </location>
</feature>
<evidence type="ECO:0000256" key="8">
    <source>
        <dbReference type="ARBA" id="ARBA00023136"/>
    </source>
</evidence>
<protein>
    <recommendedName>
        <fullName evidence="22">Glutamate receptor</fullName>
    </recommendedName>
</protein>
<evidence type="ECO:0000256" key="4">
    <source>
        <dbReference type="ARBA" id="ARBA00022729"/>
    </source>
</evidence>
<keyword evidence="12 22" id="KW-1071">Ligand-gated ion channel</keyword>
<reference evidence="25" key="1">
    <citation type="submission" date="2025-08" db="UniProtKB">
        <authorList>
            <consortium name="Ensembl"/>
        </authorList>
    </citation>
    <scope>IDENTIFICATION</scope>
</reference>
<evidence type="ECO:0000256" key="2">
    <source>
        <dbReference type="ARBA" id="ARBA00022475"/>
    </source>
</evidence>
<evidence type="ECO:0000256" key="22">
    <source>
        <dbReference type="RuleBase" id="RU367118"/>
    </source>
</evidence>
<evidence type="ECO:0000256" key="18">
    <source>
        <dbReference type="ARBA" id="ARBA00061411"/>
    </source>
</evidence>
<evidence type="ECO:0000259" key="24">
    <source>
        <dbReference type="SMART" id="SM00918"/>
    </source>
</evidence>
<dbReference type="AlphaFoldDB" id="A0A8C1W6J5"/>
<sequence length="1007" mass="112573">MELLVISLSLWILQCRSARADSIIHIGAIFEQNAIRDDEVFQLAISDLSLNDDILQSERITHSIKLIEPNNPFQAVQEACELMNQGILALVSSTGCAAANALQSLTDAMHIPHLFIQRNGDGTPRAECQLNPSPDGERYTLAARPPVRLNDVMITLVSELRWQKFIVFYDSEYDVRGLRGFLDQASRMGLDVSLQQVDRNVTKVFSTLFSTMRMEELNHYRDTLRRAILLLSPRTAQVFIHQAVETNLASKDSHWVYANEEVSDTEIMELVHSALGRMTVIRQIFPLWRDTNIRCIRNNHRISSLLCDPQEGYLQSLEVSSLYLYDSVLMLANAFYRKLEDRKWHSMASLNCMRKSTKPWNGGWSMLDTIQKGRISGLTGLMDFRSNGANSHVQFEILGTSYSETFGKDVKRLATWDSDRGLNGSLRENRAEHGMQGITLKVVTLLEEPFVMVAENILGQPKRYKGFSIDVLDALAKILGFKYEMYQVADGKYGSPQANGSWNGMIGELIGKRADVAISAITITPERENVVDFSKRYLDYSVGILMTKTEERLNIFSLLAPFDLAVWACIAAAIPVVGVMVFLLRRIQSVCSQNPPGPHQPASVTTSFQSAIWIVYGAFVQQGGESFMSSMALRIAMGTWWLFTLIVCSSYTANLAAYLTVSRMDNAVRTFQDLSKQTELSYGTVRDSAVFEYFRVKGTNPLEQDSTFAELWRTINKNQGQDNSVTSPAEGIRKVKRDPYAFLWDMAVLEYAALTDDDCTLVVTGNSMSSKGYGLALQHGSPYRDLFSQKILDLQEKGDLDILKQKWWPRKGRCDLDKHAEPQPEGRALRLHSFAGVFCILAAGLLLACLVAALESWWNGPRCQRAQPKEDKEVNLEQVHQRLSGLMEDDLAHKQLPGQSLEISALDMGSMRPQQSSQEAMRDFPPGGLSVTSFLQEGPGVGRVPGRSLPLPLSSSTLPPSMRCKHRAPNGGLFRQSPVKTPMPISYQAVPRGPIPEAIDPSHGTSI</sequence>
<evidence type="ECO:0000256" key="12">
    <source>
        <dbReference type="ARBA" id="ARBA00023286"/>
    </source>
</evidence>
<keyword evidence="7 22" id="KW-0406">Ion transport</keyword>
<evidence type="ECO:0000256" key="20">
    <source>
        <dbReference type="PIRSR" id="PIRSR601508-2"/>
    </source>
</evidence>
<keyword evidence="21" id="KW-1015">Disulfide bond</keyword>
<proteinExistence type="inferred from homology"/>
<dbReference type="FunFam" id="3.40.190.10:FF:000040">
    <property type="entry name" value="Glutamate receptor, ionotropic, delta 2"/>
    <property type="match status" value="1"/>
</dbReference>
<accession>A0A8C1W6J5</accession>
<feature type="disulfide bond" evidence="21">
    <location>
        <begin position="80"/>
        <end position="352"/>
    </location>
</feature>
<name>A0A8C1W6J5_CYPCA</name>
<feature type="transmembrane region" description="Helical" evidence="22">
    <location>
        <begin position="640"/>
        <end position="661"/>
    </location>
</feature>
<dbReference type="Gene3D" id="3.40.190.10">
    <property type="entry name" value="Periplasmic binding protein-like II"/>
    <property type="match status" value="2"/>
</dbReference>
<evidence type="ECO:0000259" key="23">
    <source>
        <dbReference type="SMART" id="SM00079"/>
    </source>
</evidence>
<dbReference type="Pfam" id="PF00060">
    <property type="entry name" value="Lig_chan"/>
    <property type="match status" value="1"/>
</dbReference>
<dbReference type="FunFam" id="3.40.50.2300:FF:000068">
    <property type="entry name" value="Glutamate receptor, ionotropic, delta 1b"/>
    <property type="match status" value="1"/>
</dbReference>
<dbReference type="SUPFAM" id="SSF53850">
    <property type="entry name" value="Periplasmic binding protein-like II"/>
    <property type="match status" value="1"/>
</dbReference>
<dbReference type="Pfam" id="PF01094">
    <property type="entry name" value="ANF_receptor"/>
    <property type="match status" value="1"/>
</dbReference>
<evidence type="ECO:0000256" key="1">
    <source>
        <dbReference type="ARBA" id="ARBA00022448"/>
    </source>
</evidence>
<dbReference type="SUPFAM" id="SSF53822">
    <property type="entry name" value="Periplasmic binding protein-like I"/>
    <property type="match status" value="1"/>
</dbReference>
<keyword evidence="8 22" id="KW-0472">Membrane</keyword>
<comment type="subcellular location">
    <subcellularLocation>
        <location evidence="14 22">Postsynaptic cell membrane</location>
        <topology evidence="14 22">Multi-pass membrane protein</topology>
    </subcellularLocation>
</comment>
<dbReference type="CDD" id="cd13730">
    <property type="entry name" value="PBP2_iGluR_delta_1"/>
    <property type="match status" value="1"/>
</dbReference>
<evidence type="ECO:0000256" key="11">
    <source>
        <dbReference type="ARBA" id="ARBA00023257"/>
    </source>
</evidence>
<dbReference type="Pfam" id="PF10613">
    <property type="entry name" value="Lig_chan-Glu_bd"/>
    <property type="match status" value="1"/>
</dbReference>
<dbReference type="SMART" id="SM00079">
    <property type="entry name" value="PBPe"/>
    <property type="match status" value="1"/>
</dbReference>
<dbReference type="Gene3D" id="1.10.287.70">
    <property type="match status" value="1"/>
</dbReference>
<keyword evidence="13 22" id="KW-0407">Ion channel</keyword>
<feature type="binding site" evidence="19">
    <location>
        <position position="527"/>
    </location>
    <ligand>
        <name>L-glutamate</name>
        <dbReference type="ChEBI" id="CHEBI:29985"/>
    </ligand>
</feature>
<evidence type="ECO:0000256" key="9">
    <source>
        <dbReference type="ARBA" id="ARBA00023170"/>
    </source>
</evidence>
<keyword evidence="5 22" id="KW-1133">Transmembrane helix</keyword>
<evidence type="ECO:0000256" key="10">
    <source>
        <dbReference type="ARBA" id="ARBA00023180"/>
    </source>
</evidence>
<evidence type="ECO:0000256" key="19">
    <source>
        <dbReference type="PIRSR" id="PIRSR601508-1"/>
    </source>
</evidence>
<keyword evidence="6 22" id="KW-0770">Synapse</keyword>
<feature type="site" description="Crucial to convey clamshell closure to channel opening" evidence="20">
    <location>
        <position position="668"/>
    </location>
</feature>
<feature type="signal peptide" evidence="22">
    <location>
        <begin position="1"/>
        <end position="20"/>
    </location>
</feature>
<evidence type="ECO:0000256" key="21">
    <source>
        <dbReference type="PIRSR" id="PIRSR601508-3"/>
    </source>
</evidence>
<evidence type="ECO:0000256" key="17">
    <source>
        <dbReference type="ARBA" id="ARBA00056512"/>
    </source>
</evidence>
<dbReference type="InterPro" id="IPR001828">
    <property type="entry name" value="ANF_lig-bd_rcpt"/>
</dbReference>
<comment type="function">
    <text evidence="22">Receptor for glutamate that functions as a ligand-gated ion channel in the central nervous system and plays an important role in excitatory synaptic transmission. L-glutamate acts as an excitatory neurotransmitter at many synapses in the central nervous system.</text>
</comment>
<evidence type="ECO:0000256" key="5">
    <source>
        <dbReference type="ARBA" id="ARBA00022989"/>
    </source>
</evidence>
<keyword evidence="2 22" id="KW-1003">Cell membrane</keyword>
<feature type="binding site" evidence="19">
    <location>
        <position position="745"/>
    </location>
    <ligand>
        <name>L-glutamate</name>
        <dbReference type="ChEBI" id="CHEBI:29985"/>
    </ligand>
</feature>
<keyword evidence="11 22" id="KW-0628">Postsynaptic cell membrane</keyword>
<dbReference type="PANTHER" id="PTHR18966">
    <property type="entry name" value="IONOTROPIC GLUTAMATE RECEPTOR"/>
    <property type="match status" value="1"/>
</dbReference>
<dbReference type="GO" id="GO:0038023">
    <property type="term" value="F:signaling receptor activity"/>
    <property type="evidence" value="ECO:0007669"/>
    <property type="project" value="InterPro"/>
</dbReference>
<evidence type="ECO:0000313" key="26">
    <source>
        <dbReference type="Proteomes" id="UP000694700"/>
    </source>
</evidence>
<keyword evidence="3 22" id="KW-0812">Transmembrane</keyword>
<dbReference type="SMART" id="SM00918">
    <property type="entry name" value="Lig_chan-Glu_bd"/>
    <property type="match status" value="1"/>
</dbReference>
<dbReference type="InterPro" id="IPR001508">
    <property type="entry name" value="Iono_Glu_rcpt_met"/>
</dbReference>
<dbReference type="FunFam" id="1.10.287.70:FF:000045">
    <property type="entry name" value="Glutamate receptor, ionotropic, delta 2"/>
    <property type="match status" value="1"/>
</dbReference>
<dbReference type="InterPro" id="IPR001320">
    <property type="entry name" value="Iontro_rcpt_C"/>
</dbReference>
<feature type="transmembrane region" description="Helical" evidence="22">
    <location>
        <begin position="834"/>
        <end position="858"/>
    </location>
</feature>
<evidence type="ECO:0000256" key="16">
    <source>
        <dbReference type="ARBA" id="ARBA00036634"/>
    </source>
</evidence>
<evidence type="ECO:0000256" key="7">
    <source>
        <dbReference type="ARBA" id="ARBA00023065"/>
    </source>
</evidence>
<dbReference type="GO" id="GO:0051963">
    <property type="term" value="P:regulation of synapse assembly"/>
    <property type="evidence" value="ECO:0007669"/>
    <property type="project" value="UniProtKB-ARBA"/>
</dbReference>
<organism evidence="25 26">
    <name type="scientific">Cyprinus carpio</name>
    <name type="common">Common carp</name>
    <dbReference type="NCBI Taxonomy" id="7962"/>
    <lineage>
        <taxon>Eukaryota</taxon>
        <taxon>Metazoa</taxon>
        <taxon>Chordata</taxon>
        <taxon>Craniata</taxon>
        <taxon>Vertebrata</taxon>
        <taxon>Euteleostomi</taxon>
        <taxon>Actinopterygii</taxon>
        <taxon>Neopterygii</taxon>
        <taxon>Teleostei</taxon>
        <taxon>Ostariophysi</taxon>
        <taxon>Cypriniformes</taxon>
        <taxon>Cyprinidae</taxon>
        <taxon>Cyprininae</taxon>
        <taxon>Cyprinus</taxon>
    </lineage>
</organism>
<dbReference type="Proteomes" id="UP000694700">
    <property type="component" value="Unplaced"/>
</dbReference>
<comment type="similarity">
    <text evidence="18">Belongs to the glutamate-gated ion channel (TC 1.A.10.1) family. GRID2 subfamily.</text>
</comment>
<evidence type="ECO:0000256" key="15">
    <source>
        <dbReference type="ARBA" id="ARBA00036239"/>
    </source>
</evidence>
<evidence type="ECO:0000256" key="6">
    <source>
        <dbReference type="ARBA" id="ARBA00023018"/>
    </source>
</evidence>
<dbReference type="GO" id="GO:0015276">
    <property type="term" value="F:ligand-gated monoatomic ion channel activity"/>
    <property type="evidence" value="ECO:0007669"/>
    <property type="project" value="InterPro"/>
</dbReference>
<keyword evidence="1 22" id="KW-0813">Transport</keyword>
<dbReference type="PRINTS" id="PR00177">
    <property type="entry name" value="NMDARECEPTOR"/>
</dbReference>
<feature type="transmembrane region" description="Helical" evidence="22">
    <location>
        <begin position="564"/>
        <end position="584"/>
    </location>
</feature>
<feature type="chain" id="PRO_5034670460" description="Glutamate receptor" evidence="22">
    <location>
        <begin position="21"/>
        <end position="1007"/>
    </location>
</feature>
<dbReference type="Ensembl" id="ENSCCRT00015064372.1">
    <property type="protein sequence ID" value="ENSCCRP00015062329.1"/>
    <property type="gene ID" value="ENSCCRG00015025192.1"/>
</dbReference>
<evidence type="ECO:0000256" key="3">
    <source>
        <dbReference type="ARBA" id="ARBA00022692"/>
    </source>
</evidence>
<dbReference type="FunFam" id="3.40.190.10:FF:000024">
    <property type="entry name" value="Glutamate receptor, ionotropic, delta 1"/>
    <property type="match status" value="1"/>
</dbReference>
<dbReference type="GO" id="GO:0098839">
    <property type="term" value="C:postsynaptic density membrane"/>
    <property type="evidence" value="ECO:0007669"/>
    <property type="project" value="UniProtKB-ARBA"/>
</dbReference>
<feature type="disulfide bond" evidence="21">
    <location>
        <begin position="759"/>
        <end position="814"/>
    </location>
</feature>
<feature type="site" description="Interaction with the cone snail toxin Con-ikot-ikot" evidence="20">
    <location>
        <position position="695"/>
    </location>
</feature>
<dbReference type="CDD" id="cd06392">
    <property type="entry name" value="PBP1_iGluR_delta_1"/>
    <property type="match status" value="1"/>
</dbReference>
<evidence type="ECO:0000313" key="25">
    <source>
        <dbReference type="Ensembl" id="ENSCCRP00015062329.1"/>
    </source>
</evidence>
<keyword evidence="10" id="KW-0325">Glycoprotein</keyword>
<dbReference type="Gene3D" id="3.40.50.2300">
    <property type="match status" value="2"/>
</dbReference>
<dbReference type="InterPro" id="IPR028082">
    <property type="entry name" value="Peripla_BP_I"/>
</dbReference>